<organism evidence="2 3">
    <name type="scientific">Ruegeria marina</name>
    <dbReference type="NCBI Taxonomy" id="639004"/>
    <lineage>
        <taxon>Bacteria</taxon>
        <taxon>Pseudomonadati</taxon>
        <taxon>Pseudomonadota</taxon>
        <taxon>Alphaproteobacteria</taxon>
        <taxon>Rhodobacterales</taxon>
        <taxon>Roseobacteraceae</taxon>
        <taxon>Ruegeria</taxon>
    </lineage>
</organism>
<dbReference type="AlphaFoldDB" id="A0A1G6Y8S7"/>
<keyword evidence="2" id="KW-0378">Hydrolase</keyword>
<dbReference type="GO" id="GO:0016787">
    <property type="term" value="F:hydrolase activity"/>
    <property type="evidence" value="ECO:0007669"/>
    <property type="project" value="UniProtKB-KW"/>
</dbReference>
<evidence type="ECO:0000259" key="1">
    <source>
        <dbReference type="Pfam" id="PF07143"/>
    </source>
</evidence>
<accession>A0A1G6Y8S7</accession>
<keyword evidence="3" id="KW-1185">Reference proteome</keyword>
<evidence type="ECO:0000313" key="2">
    <source>
        <dbReference type="EMBL" id="SDD85975.1"/>
    </source>
</evidence>
<dbReference type="RefSeq" id="WP_176828051.1">
    <property type="nucleotide sequence ID" value="NZ_FMZV01000011.1"/>
</dbReference>
<dbReference type="EMBL" id="FMZV01000011">
    <property type="protein sequence ID" value="SDD85975.1"/>
    <property type="molecule type" value="Genomic_DNA"/>
</dbReference>
<dbReference type="Pfam" id="PF07143">
    <property type="entry name" value="CrtC"/>
    <property type="match status" value="1"/>
</dbReference>
<dbReference type="InterPro" id="IPR010791">
    <property type="entry name" value="AttH_dom"/>
</dbReference>
<dbReference type="Gene3D" id="2.40.370.10">
    <property type="entry name" value="AttH-like domain"/>
    <property type="match status" value="2"/>
</dbReference>
<dbReference type="Pfam" id="PF17186">
    <property type="entry name" value="Lipocalin_9"/>
    <property type="match status" value="1"/>
</dbReference>
<proteinExistence type="predicted"/>
<reference evidence="3" key="1">
    <citation type="submission" date="2016-10" db="EMBL/GenBank/DDBJ databases">
        <authorList>
            <person name="Varghese N."/>
            <person name="Submissions S."/>
        </authorList>
    </citation>
    <scope>NUCLEOTIDE SEQUENCE [LARGE SCALE GENOMIC DNA]</scope>
    <source>
        <strain evidence="3">CGMCC 1.9108</strain>
    </source>
</reference>
<dbReference type="PANTHER" id="PTHR38591">
    <property type="entry name" value="HYDROLASE"/>
    <property type="match status" value="1"/>
</dbReference>
<dbReference type="PANTHER" id="PTHR38591:SF1">
    <property type="entry name" value="BLL1000 PROTEIN"/>
    <property type="match status" value="1"/>
</dbReference>
<dbReference type="SUPFAM" id="SSF159245">
    <property type="entry name" value="AttH-like"/>
    <property type="match status" value="1"/>
</dbReference>
<sequence length="380" mass="41360">MKKILLAVGAAFAVGVAIYWVLPIQRPEVSLRSGSGEPDLVSVLANISDEGFERPPSDWQLKLPEDHGAHDISRTETWQVLTHLTDENGDELGFQFLFLRIGTVAPTASPKESIWDVRELERAHVALLDANSAKVTQEERFGRGITRLSGFDRDAGELRLDNWSLRFGDDGAQATLTLYATIGDKAALELVMRPAKPAVALEPNGTDAPFAGYSMTRLTVEGTLDKGHGKKAVTGTAWFDHLWGELPLPGAGPVALDRLQLQLEDGAEISAVRSHRIDGRGAVAVNGAIFEPDGEVISLDDETIQMIASRTWQSPSTGADYPIAWQILGPEMDISIEPLFDAQWLDFAVPLWSGIVRVRGSRAQIPVSGFGTLQLTGYEQ</sequence>
<dbReference type="InterPro" id="IPR023374">
    <property type="entry name" value="AttH-like_dom_sf"/>
</dbReference>
<evidence type="ECO:0000313" key="3">
    <source>
        <dbReference type="Proteomes" id="UP000199628"/>
    </source>
</evidence>
<dbReference type="Proteomes" id="UP000199628">
    <property type="component" value="Unassembled WGS sequence"/>
</dbReference>
<gene>
    <name evidence="2" type="ORF">SAMN04488239_11155</name>
</gene>
<protein>
    <submittedName>
        <fullName evidence="2">Predicted secreted hydrolase</fullName>
    </submittedName>
</protein>
<feature type="domain" description="AttH" evidence="1">
    <location>
        <begin position="75"/>
        <end position="245"/>
    </location>
</feature>
<dbReference type="STRING" id="639004.SAMN04488239_11155"/>
<name>A0A1G6Y8S7_9RHOB</name>